<dbReference type="GO" id="GO:0005840">
    <property type="term" value="C:ribosome"/>
    <property type="evidence" value="ECO:0007669"/>
    <property type="project" value="UniProtKB-KW"/>
</dbReference>
<keyword evidence="1" id="KW-0934">Plastid</keyword>
<protein>
    <submittedName>
        <fullName evidence="1">Ribosomal protein L32</fullName>
    </submittedName>
</protein>
<proteinExistence type="predicted"/>
<feature type="non-terminal residue" evidence="1">
    <location>
        <position position="1"/>
    </location>
</feature>
<reference evidence="1" key="2">
    <citation type="submission" date="2015-02" db="EMBL/GenBank/DDBJ databases">
        <authorList>
            <person name="Medeiros M.C.M.P."/>
            <person name="Lohmann L.G."/>
        </authorList>
    </citation>
    <scope>NUCLEOTIDE SEQUENCE</scope>
</reference>
<accession>A0A0E3UKG4</accession>
<sequence length="39" mass="4024">AALKASSLGKSLCTGRKSRCTGNAKGFGVRPTKKISNKT</sequence>
<reference evidence="1" key="1">
    <citation type="journal article" date="2015" name="Mol. Phylogenet. Evol.">
        <title>Phylogeny and biogeography of Tynanthus Miers (Bignonieae, Bignoniaceae).</title>
        <authorList>
            <person name="M P de Medeiros M.C."/>
            <person name="Lohmann L.G."/>
        </authorList>
    </citation>
    <scope>NUCLEOTIDE SEQUENCE</scope>
</reference>
<evidence type="ECO:0000313" key="1">
    <source>
        <dbReference type="EMBL" id="AKC84270.1"/>
    </source>
</evidence>
<dbReference type="AlphaFoldDB" id="A0A0E3UKG4"/>
<name>A0A0E3UKG4_9LAMI</name>
<organism evidence="1">
    <name type="scientific">Fridericia platyphylla</name>
    <dbReference type="NCBI Taxonomy" id="353935"/>
    <lineage>
        <taxon>Eukaryota</taxon>
        <taxon>Viridiplantae</taxon>
        <taxon>Streptophyta</taxon>
        <taxon>Embryophyta</taxon>
        <taxon>Tracheophyta</taxon>
        <taxon>Spermatophyta</taxon>
        <taxon>Magnoliopsida</taxon>
        <taxon>eudicotyledons</taxon>
        <taxon>Gunneridae</taxon>
        <taxon>Pentapetalae</taxon>
        <taxon>asterids</taxon>
        <taxon>lamiids</taxon>
        <taxon>Lamiales</taxon>
        <taxon>Bignoniaceae</taxon>
        <taxon>Bignonieae</taxon>
        <taxon>Fridericia</taxon>
    </lineage>
</organism>
<keyword evidence="1" id="KW-0689">Ribosomal protein</keyword>
<keyword evidence="1" id="KW-0687">Ribonucleoprotein</keyword>
<geneLocation type="chloroplast" evidence="1"/>
<keyword evidence="1" id="KW-0150">Chloroplast</keyword>
<dbReference type="EMBL" id="KP757327">
    <property type="protein sequence ID" value="AKC84270.1"/>
    <property type="molecule type" value="Genomic_DNA"/>
</dbReference>
<gene>
    <name evidence="1" type="primary">rpl32</name>
</gene>